<keyword evidence="13" id="KW-0732">Signal</keyword>
<keyword evidence="4" id="KW-0406">Ion transport</keyword>
<evidence type="ECO:0000256" key="9">
    <source>
        <dbReference type="ARBA" id="ARBA00023237"/>
    </source>
</evidence>
<dbReference type="Pfam" id="PF07660">
    <property type="entry name" value="STN"/>
    <property type="match status" value="1"/>
</dbReference>
<keyword evidence="4" id="KW-0410">Iron transport</keyword>
<dbReference type="Gene3D" id="3.55.50.30">
    <property type="match status" value="1"/>
</dbReference>
<evidence type="ECO:0000256" key="12">
    <source>
        <dbReference type="SAM" id="MobiDB-lite"/>
    </source>
</evidence>
<dbReference type="InterPro" id="IPR000531">
    <property type="entry name" value="Beta-barrel_TonB"/>
</dbReference>
<evidence type="ECO:0000259" key="14">
    <source>
        <dbReference type="SMART" id="SM00965"/>
    </source>
</evidence>
<dbReference type="Gene3D" id="2.40.170.20">
    <property type="entry name" value="TonB-dependent receptor, beta-barrel domain"/>
    <property type="match status" value="1"/>
</dbReference>
<protein>
    <submittedName>
        <fullName evidence="15">TonB-dependent receptor</fullName>
    </submittedName>
</protein>
<feature type="signal peptide" evidence="13">
    <location>
        <begin position="1"/>
        <end position="27"/>
    </location>
</feature>
<dbReference type="Pfam" id="PF00593">
    <property type="entry name" value="TonB_dep_Rec_b-barrel"/>
    <property type="match status" value="1"/>
</dbReference>
<keyword evidence="15" id="KW-0675">Receptor</keyword>
<evidence type="ECO:0000313" key="15">
    <source>
        <dbReference type="EMBL" id="MEZ0476814.1"/>
    </source>
</evidence>
<gene>
    <name evidence="15" type="ORF">AB6713_19735</name>
</gene>
<evidence type="ECO:0000256" key="10">
    <source>
        <dbReference type="PROSITE-ProRule" id="PRU01360"/>
    </source>
</evidence>
<keyword evidence="5 10" id="KW-0812">Transmembrane</keyword>
<keyword evidence="9 10" id="KW-0998">Cell outer membrane</keyword>
<feature type="region of interest" description="Disordered" evidence="12">
    <location>
        <begin position="111"/>
        <end position="171"/>
    </location>
</feature>
<evidence type="ECO:0000256" key="8">
    <source>
        <dbReference type="ARBA" id="ARBA00023136"/>
    </source>
</evidence>
<dbReference type="PROSITE" id="PS52016">
    <property type="entry name" value="TONB_DEPENDENT_REC_3"/>
    <property type="match status" value="1"/>
</dbReference>
<evidence type="ECO:0000256" key="5">
    <source>
        <dbReference type="ARBA" id="ARBA00022692"/>
    </source>
</evidence>
<evidence type="ECO:0000256" key="7">
    <source>
        <dbReference type="ARBA" id="ARBA00023077"/>
    </source>
</evidence>
<dbReference type="Pfam" id="PF07715">
    <property type="entry name" value="Plug"/>
    <property type="match status" value="1"/>
</dbReference>
<evidence type="ECO:0000256" key="11">
    <source>
        <dbReference type="RuleBase" id="RU003357"/>
    </source>
</evidence>
<evidence type="ECO:0000256" key="2">
    <source>
        <dbReference type="ARBA" id="ARBA00022448"/>
    </source>
</evidence>
<keyword evidence="2 10" id="KW-0813">Transport</keyword>
<dbReference type="PANTHER" id="PTHR47234:SF2">
    <property type="entry name" value="TONB-DEPENDENT RECEPTOR"/>
    <property type="match status" value="1"/>
</dbReference>
<feature type="compositionally biased region" description="Basic and acidic residues" evidence="12">
    <location>
        <begin position="146"/>
        <end position="161"/>
    </location>
</feature>
<dbReference type="InterPro" id="IPR012910">
    <property type="entry name" value="Plug_dom"/>
</dbReference>
<dbReference type="SUPFAM" id="SSF56935">
    <property type="entry name" value="Porins"/>
    <property type="match status" value="1"/>
</dbReference>
<keyword evidence="8 10" id="KW-0472">Membrane</keyword>
<dbReference type="RefSeq" id="WP_370565864.1">
    <property type="nucleotide sequence ID" value="NZ_JBFWIB010000032.1"/>
</dbReference>
<dbReference type="EMBL" id="JBFWIC010000053">
    <property type="protein sequence ID" value="MEZ0476814.1"/>
    <property type="molecule type" value="Genomic_DNA"/>
</dbReference>
<evidence type="ECO:0000313" key="16">
    <source>
        <dbReference type="Proteomes" id="UP001566331"/>
    </source>
</evidence>
<dbReference type="SMART" id="SM00965">
    <property type="entry name" value="STN"/>
    <property type="match status" value="1"/>
</dbReference>
<dbReference type="Gene3D" id="2.170.130.10">
    <property type="entry name" value="TonB-dependent receptor, plug domain"/>
    <property type="match status" value="1"/>
</dbReference>
<comment type="caution">
    <text evidence="15">The sequence shown here is derived from an EMBL/GenBank/DDBJ whole genome shotgun (WGS) entry which is preliminary data.</text>
</comment>
<evidence type="ECO:0000256" key="6">
    <source>
        <dbReference type="ARBA" id="ARBA00023004"/>
    </source>
</evidence>
<evidence type="ECO:0000256" key="3">
    <source>
        <dbReference type="ARBA" id="ARBA00022452"/>
    </source>
</evidence>
<organism evidence="15 16">
    <name type="scientific">Luteimonas salinilitoris</name>
    <dbReference type="NCBI Taxonomy" id="3237697"/>
    <lineage>
        <taxon>Bacteria</taxon>
        <taxon>Pseudomonadati</taxon>
        <taxon>Pseudomonadota</taxon>
        <taxon>Gammaproteobacteria</taxon>
        <taxon>Lysobacterales</taxon>
        <taxon>Lysobacteraceae</taxon>
        <taxon>Luteimonas</taxon>
    </lineage>
</organism>
<dbReference type="Proteomes" id="UP001566331">
    <property type="component" value="Unassembled WGS sequence"/>
</dbReference>
<dbReference type="PANTHER" id="PTHR47234">
    <property type="match status" value="1"/>
</dbReference>
<reference evidence="15 16" key="1">
    <citation type="submission" date="2024-07" db="EMBL/GenBank/DDBJ databases">
        <title>Luteimonas salilacus sp. nov., isolated from the shore soil of Salt Lake in Tibet of China.</title>
        <authorList>
            <person name="Zhang X."/>
            <person name="Li A."/>
        </authorList>
    </citation>
    <scope>NUCLEOTIDE SEQUENCE [LARGE SCALE GENOMIC DNA]</scope>
    <source>
        <strain evidence="15 16">B3-2-R+30</strain>
    </source>
</reference>
<sequence length="905" mass="97127">MWRNLGRKPVRIATSALLLAISQALYAQNAATTEPPAQSLGAYDFDLPAQPLVTMLREVGQRTGTNILFQSGIVKDRHSPALRGRLTVDQAVRQLLDGTSLRAQRTSATTIVVRAVGPDPTEPREGRGSNDTGAAPASSTTPGNEARQREGGDAPTEDRRQAGTSSAATSEGVVELEKMVVTGTHIRGSAPIGAPLQLYDRETIERSGYGNTEDFMRSLPANLGSVGASTSFVPEAIDAANTGFGSAVNLRGLGSDATLVLMDGTRIAPGGFKGAIVDISFIPLSLIERIEVLGDGASAIYGSDAVAGVVNYVLREDFHGAETSARLAAATQGGYEQASLSQAYGKQWYSGGLVLAYSYAGNSNLPGDKRDFSQAVGDNDLIPEVAAHNAFVNITQRLSDTVDISGRAIYSERDVDRYSISPLTPAMSTDAHTKQFVTGLSANIALANDWQGRATGSHSWNRTKLENVFGIQDGESSSSTLGFKTDGPLASLAGGMLQAAFGAEYRREDFARFATEQFVYLPVDRGRNIKSAYAELNVPLVGDANARPGLQRLAFSVAARYEDYSDFGDTLNPKLGVEWSPLSGLTLRGTAGTSFKAPLLADLYSGGSVILVNVPDPESLTGTSTALLANGSNADLDSESSRAWTAGFDWRPTGVPGLRFGLTYFDISYEDRIEQPLRANPFGFISRPDLYGPFILRDPSMQTIDEFLVDRTFGDTTVLPGFGPPRTLADVTVIGDMRLANLAATDVRGVDFDLGYALSKGVYDWTFNLAGTYLFEKQTLLVDGLPPVIELDTLFNPVDLRVVTSANVRRDKVSANLALNYIDAYRNILDSPPQAIDSWLTVDLQFRYDYRSGHVSLGINNLLDEAPPFVRNNGQPGSAGQQYGYDPANASPLGRFVSLQLTHRW</sequence>
<name>A0ABV4HVL2_9GAMM</name>
<dbReference type="InterPro" id="IPR036942">
    <property type="entry name" value="Beta-barrel_TonB_sf"/>
</dbReference>
<keyword evidence="6" id="KW-0408">Iron</keyword>
<comment type="subcellular location">
    <subcellularLocation>
        <location evidence="1 10">Cell outer membrane</location>
        <topology evidence="1 10">Multi-pass membrane protein</topology>
    </subcellularLocation>
</comment>
<feature type="chain" id="PRO_5045768575" evidence="13">
    <location>
        <begin position="28"/>
        <end position="905"/>
    </location>
</feature>
<dbReference type="InterPro" id="IPR037066">
    <property type="entry name" value="Plug_dom_sf"/>
</dbReference>
<keyword evidence="16" id="KW-1185">Reference proteome</keyword>
<evidence type="ECO:0000256" key="13">
    <source>
        <dbReference type="SAM" id="SignalP"/>
    </source>
</evidence>
<keyword evidence="7 11" id="KW-0798">TonB box</keyword>
<accession>A0ABV4HVL2</accession>
<proteinExistence type="inferred from homology"/>
<feature type="domain" description="Secretin/TonB short N-terminal" evidence="14">
    <location>
        <begin position="65"/>
        <end position="116"/>
    </location>
</feature>
<feature type="compositionally biased region" description="Polar residues" evidence="12">
    <location>
        <begin position="129"/>
        <end position="143"/>
    </location>
</feature>
<dbReference type="InterPro" id="IPR011662">
    <property type="entry name" value="Secretin/TonB_short_N"/>
</dbReference>
<evidence type="ECO:0000256" key="4">
    <source>
        <dbReference type="ARBA" id="ARBA00022496"/>
    </source>
</evidence>
<evidence type="ECO:0000256" key="1">
    <source>
        <dbReference type="ARBA" id="ARBA00004571"/>
    </source>
</evidence>
<comment type="similarity">
    <text evidence="10 11">Belongs to the TonB-dependent receptor family.</text>
</comment>
<keyword evidence="3 10" id="KW-1134">Transmembrane beta strand</keyword>
<dbReference type="InterPro" id="IPR039426">
    <property type="entry name" value="TonB-dep_rcpt-like"/>
</dbReference>